<comment type="subunit">
    <text evidence="12">Homodimer.</text>
</comment>
<feature type="binding site" evidence="12">
    <location>
        <position position="277"/>
    </location>
    <ligand>
        <name>K(+)</name>
        <dbReference type="ChEBI" id="CHEBI:29103"/>
    </ligand>
</feature>
<reference evidence="14 15" key="1">
    <citation type="submission" date="2023-04" db="EMBL/GenBank/DDBJ databases">
        <title>Genome Encyclopedia of Bacteria and Archaea VI: Functional Genomics of Type Strains.</title>
        <authorList>
            <person name="Whitman W."/>
        </authorList>
    </citation>
    <scope>NUCLEOTIDE SEQUENCE [LARGE SCALE GENOMIC DNA]</scope>
    <source>
        <strain evidence="14 15">SG_E_30_P1</strain>
    </source>
</reference>
<dbReference type="EMBL" id="JARXVQ010000001">
    <property type="protein sequence ID" value="MDH6182099.1"/>
    <property type="molecule type" value="Genomic_DNA"/>
</dbReference>
<evidence type="ECO:0000256" key="5">
    <source>
        <dbReference type="ARBA" id="ARBA00022723"/>
    </source>
</evidence>
<keyword evidence="4 12" id="KW-0808">Transferase</keyword>
<evidence type="ECO:0000256" key="9">
    <source>
        <dbReference type="ARBA" id="ARBA00022842"/>
    </source>
</evidence>
<comment type="function">
    <text evidence="12">Catalyzes the phosphorylation of ribose at O-5 in a reaction requiring ATP and magnesium. The resulting D-ribose-5-phosphate can then be used either for sythesis of nucleotides, histidine, and tryptophan, or as a component of the pentose phosphate pathway.</text>
</comment>
<feature type="binding site" evidence="12">
    <location>
        <begin position="246"/>
        <end position="247"/>
    </location>
    <ligand>
        <name>ATP</name>
        <dbReference type="ChEBI" id="CHEBI:30616"/>
    </ligand>
</feature>
<dbReference type="RefSeq" id="WP_322134389.1">
    <property type="nucleotide sequence ID" value="NZ_CP085036.1"/>
</dbReference>
<evidence type="ECO:0000256" key="4">
    <source>
        <dbReference type="ARBA" id="ARBA00022679"/>
    </source>
</evidence>
<sequence>MSTSNILVLGSANLDVVVRMPRLPSPGETVFGSTVTEVPGGKGLNQAVAAARAGGRVAFSGAVGDDPFGRVLERALVEEGIDTTALETTSTPTGTARISVDESGENSIVVVPGANADVAMDEHHEHVVGAADFLVMQLETPIETVRRAALVATRVGAFVVLTPAPVHELDDEFLSSVDLLVANEHEAAALAGGSDPQESAQRLSARTGKAVIVTLGSAGCLLSSAGGDARRFPARPVAAVDTTAAGDTFVGALVAHLAGGGSMEEAIERGTAAASIAVTRPGATSSMPTREEIDAALAASNTEKEPA</sequence>
<dbReference type="InterPro" id="IPR002173">
    <property type="entry name" value="Carboh/pur_kinase_PfkB_CS"/>
</dbReference>
<evidence type="ECO:0000256" key="11">
    <source>
        <dbReference type="ARBA" id="ARBA00023277"/>
    </source>
</evidence>
<evidence type="ECO:0000256" key="12">
    <source>
        <dbReference type="HAMAP-Rule" id="MF_01987"/>
    </source>
</evidence>
<keyword evidence="15" id="KW-1185">Reference proteome</keyword>
<feature type="active site" description="Proton acceptor" evidence="12">
    <location>
        <position position="247"/>
    </location>
</feature>
<dbReference type="Proteomes" id="UP001160142">
    <property type="component" value="Unassembled WGS sequence"/>
</dbReference>
<feature type="binding site" evidence="12">
    <location>
        <position position="243"/>
    </location>
    <ligand>
        <name>K(+)</name>
        <dbReference type="ChEBI" id="CHEBI:29103"/>
    </ligand>
</feature>
<feature type="binding site" evidence="12">
    <location>
        <position position="139"/>
    </location>
    <ligand>
        <name>substrate</name>
    </ligand>
</feature>
<feature type="binding site" evidence="12">
    <location>
        <begin position="13"/>
        <end position="15"/>
    </location>
    <ligand>
        <name>substrate</name>
    </ligand>
</feature>
<evidence type="ECO:0000256" key="8">
    <source>
        <dbReference type="ARBA" id="ARBA00022840"/>
    </source>
</evidence>
<dbReference type="Gene3D" id="3.40.1190.20">
    <property type="match status" value="1"/>
</dbReference>
<organism evidence="14 15">
    <name type="scientific">Antiquaquibacter oligotrophicus</name>
    <dbReference type="NCBI Taxonomy" id="2880260"/>
    <lineage>
        <taxon>Bacteria</taxon>
        <taxon>Bacillati</taxon>
        <taxon>Actinomycetota</taxon>
        <taxon>Actinomycetes</taxon>
        <taxon>Micrococcales</taxon>
        <taxon>Microbacteriaceae</taxon>
        <taxon>Antiquaquibacter</taxon>
    </lineage>
</organism>
<comment type="subcellular location">
    <subcellularLocation>
        <location evidence="12">Cytoplasm</location>
    </subcellularLocation>
</comment>
<dbReference type="InterPro" id="IPR011611">
    <property type="entry name" value="PfkB_dom"/>
</dbReference>
<feature type="binding site" evidence="12">
    <location>
        <position position="280"/>
    </location>
    <ligand>
        <name>K(+)</name>
        <dbReference type="ChEBI" id="CHEBI:29103"/>
    </ligand>
</feature>
<feature type="binding site" evidence="12">
    <location>
        <position position="183"/>
    </location>
    <ligand>
        <name>ATP</name>
        <dbReference type="ChEBI" id="CHEBI:30616"/>
    </ligand>
</feature>
<keyword evidence="7 12" id="KW-0418">Kinase</keyword>
<feature type="binding site" evidence="12">
    <location>
        <position position="247"/>
    </location>
    <ligand>
        <name>substrate</name>
    </ligand>
</feature>
<feature type="domain" description="Carbohydrate kinase PfkB" evidence="13">
    <location>
        <begin position="5"/>
        <end position="290"/>
    </location>
</feature>
<evidence type="ECO:0000313" key="14">
    <source>
        <dbReference type="EMBL" id="MDH6182099.1"/>
    </source>
</evidence>
<evidence type="ECO:0000256" key="2">
    <source>
        <dbReference type="ARBA" id="ARBA00012035"/>
    </source>
</evidence>
<name>A0ABT6KQ50_9MICO</name>
<feature type="binding site" evidence="12">
    <location>
        <position position="286"/>
    </location>
    <ligand>
        <name>K(+)</name>
        <dbReference type="ChEBI" id="CHEBI:29103"/>
    </ligand>
</feature>
<feature type="binding site" evidence="12">
    <location>
        <begin position="214"/>
        <end position="219"/>
    </location>
    <ligand>
        <name>ATP</name>
        <dbReference type="ChEBI" id="CHEBI:30616"/>
    </ligand>
</feature>
<dbReference type="InterPro" id="IPR011877">
    <property type="entry name" value="Ribokinase"/>
</dbReference>
<accession>A0ABT6KQ50</accession>
<dbReference type="SUPFAM" id="SSF53613">
    <property type="entry name" value="Ribokinase-like"/>
    <property type="match status" value="1"/>
</dbReference>
<feature type="binding site" evidence="12">
    <location>
        <position position="282"/>
    </location>
    <ligand>
        <name>K(+)</name>
        <dbReference type="ChEBI" id="CHEBI:29103"/>
    </ligand>
</feature>
<protein>
    <recommendedName>
        <fullName evidence="3 12">Ribokinase</fullName>
        <shortName evidence="12">RK</shortName>
        <ecNumber evidence="2 12">2.7.1.15</ecNumber>
    </recommendedName>
</protein>
<proteinExistence type="inferred from homology"/>
<comment type="cofactor">
    <cofactor evidence="12">
        <name>Mg(2+)</name>
        <dbReference type="ChEBI" id="CHEBI:18420"/>
    </cofactor>
    <text evidence="12">Requires a divalent cation, most likely magnesium in vivo, as an electrophilic catalyst to aid phosphoryl group transfer. It is the chelate of the metal and the nucleotide that is the actual substrate.</text>
</comment>
<dbReference type="CDD" id="cd01174">
    <property type="entry name" value="ribokinase"/>
    <property type="match status" value="1"/>
</dbReference>
<comment type="catalytic activity">
    <reaction evidence="12">
        <text>D-ribose + ATP = D-ribose 5-phosphate + ADP + H(+)</text>
        <dbReference type="Rhea" id="RHEA:13697"/>
        <dbReference type="ChEBI" id="CHEBI:15378"/>
        <dbReference type="ChEBI" id="CHEBI:30616"/>
        <dbReference type="ChEBI" id="CHEBI:47013"/>
        <dbReference type="ChEBI" id="CHEBI:78346"/>
        <dbReference type="ChEBI" id="CHEBI:456216"/>
        <dbReference type="EC" id="2.7.1.15"/>
    </reaction>
</comment>
<dbReference type="NCBIfam" id="TIGR02152">
    <property type="entry name" value="D_ribokin_bact"/>
    <property type="match status" value="1"/>
</dbReference>
<keyword evidence="6 12" id="KW-0547">Nucleotide-binding</keyword>
<feature type="binding site" evidence="12">
    <location>
        <position position="241"/>
    </location>
    <ligand>
        <name>K(+)</name>
        <dbReference type="ChEBI" id="CHEBI:29103"/>
    </ligand>
</feature>
<dbReference type="Pfam" id="PF00294">
    <property type="entry name" value="PfkB"/>
    <property type="match status" value="1"/>
</dbReference>
<evidence type="ECO:0000256" key="1">
    <source>
        <dbReference type="ARBA" id="ARBA00005380"/>
    </source>
</evidence>
<dbReference type="GO" id="GO:0004747">
    <property type="term" value="F:ribokinase activity"/>
    <property type="evidence" value="ECO:0007669"/>
    <property type="project" value="UniProtKB-EC"/>
</dbReference>
<evidence type="ECO:0000256" key="7">
    <source>
        <dbReference type="ARBA" id="ARBA00022777"/>
    </source>
</evidence>
<gene>
    <name evidence="12" type="primary">rbsK</name>
    <name evidence="14" type="ORF">M2152_002281</name>
</gene>
<dbReference type="InterPro" id="IPR002139">
    <property type="entry name" value="Ribo/fructo_kinase"/>
</dbReference>
<evidence type="ECO:0000259" key="13">
    <source>
        <dbReference type="Pfam" id="PF00294"/>
    </source>
</evidence>
<evidence type="ECO:0000256" key="10">
    <source>
        <dbReference type="ARBA" id="ARBA00022958"/>
    </source>
</evidence>
<keyword evidence="10 12" id="KW-0630">Potassium</keyword>
<comment type="similarity">
    <text evidence="1">Belongs to the carbohydrate kinase pfkB family.</text>
</comment>
<dbReference type="EC" id="2.7.1.15" evidence="2 12"/>
<dbReference type="PANTHER" id="PTHR10584:SF166">
    <property type="entry name" value="RIBOKINASE"/>
    <property type="match status" value="1"/>
</dbReference>
<comment type="pathway">
    <text evidence="12">Carbohydrate metabolism; D-ribose degradation; D-ribose 5-phosphate from beta-D-ribopyranose: step 2/2.</text>
</comment>
<evidence type="ECO:0000256" key="6">
    <source>
        <dbReference type="ARBA" id="ARBA00022741"/>
    </source>
</evidence>
<keyword evidence="11 12" id="KW-0119">Carbohydrate metabolism</keyword>
<comment type="caution">
    <text evidence="14">The sequence shown here is derived from an EMBL/GenBank/DDBJ whole genome shotgun (WGS) entry which is preliminary data.</text>
</comment>
<evidence type="ECO:0000256" key="3">
    <source>
        <dbReference type="ARBA" id="ARBA00016943"/>
    </source>
</evidence>
<comment type="activity regulation">
    <text evidence="12">Activated by a monovalent cation that binds near, but not in, the active site. The most likely occupant of the site in vivo is potassium. Ion binding induces a conformational change that may alter substrate affinity.</text>
</comment>
<evidence type="ECO:0000313" key="15">
    <source>
        <dbReference type="Proteomes" id="UP001160142"/>
    </source>
</evidence>
<keyword evidence="8 12" id="KW-0067">ATP-binding</keyword>
<comment type="similarity">
    <text evidence="12">Belongs to the carbohydrate kinase PfkB family. Ribokinase subfamily.</text>
</comment>
<dbReference type="PANTHER" id="PTHR10584">
    <property type="entry name" value="SUGAR KINASE"/>
    <property type="match status" value="1"/>
</dbReference>
<feature type="binding site" evidence="12">
    <location>
        <begin position="41"/>
        <end position="45"/>
    </location>
    <ligand>
        <name>substrate</name>
    </ligand>
</feature>
<dbReference type="InterPro" id="IPR029056">
    <property type="entry name" value="Ribokinase-like"/>
</dbReference>
<keyword evidence="12" id="KW-0963">Cytoplasm</keyword>
<keyword evidence="5 12" id="KW-0479">Metal-binding</keyword>
<keyword evidence="9 12" id="KW-0460">Magnesium</keyword>
<dbReference type="PRINTS" id="PR00990">
    <property type="entry name" value="RIBOKINASE"/>
</dbReference>
<dbReference type="PROSITE" id="PS00584">
    <property type="entry name" value="PFKB_KINASES_2"/>
    <property type="match status" value="1"/>
</dbReference>
<comment type="caution">
    <text evidence="12">Lacks conserved residue(s) required for the propagation of feature annotation.</text>
</comment>
<dbReference type="HAMAP" id="MF_01987">
    <property type="entry name" value="Ribokinase"/>
    <property type="match status" value="1"/>
</dbReference>